<keyword evidence="2" id="KW-1185">Reference proteome</keyword>
<protein>
    <submittedName>
        <fullName evidence="1">Uncharacterized protein</fullName>
    </submittedName>
</protein>
<proteinExistence type="predicted"/>
<name>A0A803QI80_CANSA</name>
<sequence>MRVDSRSIVVAGVFRSALTVMASTSWHNGDTEDEILRFQIEEEDLEEVAVITGGGDDGIDDRWCLVGRFLSNRVIDF</sequence>
<dbReference type="EMBL" id="UZAU01000814">
    <property type="status" value="NOT_ANNOTATED_CDS"/>
    <property type="molecule type" value="Genomic_DNA"/>
</dbReference>
<dbReference type="Gramene" id="evm.model.10.1044">
    <property type="protein sequence ID" value="cds.evm.model.10.1044"/>
    <property type="gene ID" value="evm.TU.10.1044"/>
</dbReference>
<organism evidence="1 2">
    <name type="scientific">Cannabis sativa</name>
    <name type="common">Hemp</name>
    <name type="synonym">Marijuana</name>
    <dbReference type="NCBI Taxonomy" id="3483"/>
    <lineage>
        <taxon>Eukaryota</taxon>
        <taxon>Viridiplantae</taxon>
        <taxon>Streptophyta</taxon>
        <taxon>Embryophyta</taxon>
        <taxon>Tracheophyta</taxon>
        <taxon>Spermatophyta</taxon>
        <taxon>Magnoliopsida</taxon>
        <taxon>eudicotyledons</taxon>
        <taxon>Gunneridae</taxon>
        <taxon>Pentapetalae</taxon>
        <taxon>rosids</taxon>
        <taxon>fabids</taxon>
        <taxon>Rosales</taxon>
        <taxon>Cannabaceae</taxon>
        <taxon>Cannabis</taxon>
    </lineage>
</organism>
<dbReference type="EnsemblPlants" id="evm.model.10.1044">
    <property type="protein sequence ID" value="cds.evm.model.10.1044"/>
    <property type="gene ID" value="evm.TU.10.1044"/>
</dbReference>
<dbReference type="AlphaFoldDB" id="A0A803QI80"/>
<reference evidence="1" key="1">
    <citation type="submission" date="2021-03" db="UniProtKB">
        <authorList>
            <consortium name="EnsemblPlants"/>
        </authorList>
    </citation>
    <scope>IDENTIFICATION</scope>
</reference>
<evidence type="ECO:0000313" key="1">
    <source>
        <dbReference type="EnsemblPlants" id="cds.evm.model.10.1044"/>
    </source>
</evidence>
<dbReference type="Proteomes" id="UP000596661">
    <property type="component" value="Unassembled WGS sequence"/>
</dbReference>
<evidence type="ECO:0000313" key="2">
    <source>
        <dbReference type="Proteomes" id="UP000596661"/>
    </source>
</evidence>
<accession>A0A803QI80</accession>